<dbReference type="EMBL" id="PNXQ01000013">
    <property type="protein sequence ID" value="TKH43450.1"/>
    <property type="molecule type" value="Genomic_DNA"/>
</dbReference>
<protein>
    <submittedName>
        <fullName evidence="1">Uncharacterized protein</fullName>
    </submittedName>
</protein>
<evidence type="ECO:0000313" key="1">
    <source>
        <dbReference type="EMBL" id="TKH43450.1"/>
    </source>
</evidence>
<accession>A0A4U2PXQ4</accession>
<gene>
    <name evidence="1" type="ORF">C1I60_14250</name>
</gene>
<sequence length="144" mass="16772">MNKHTRDRDILTPAEVLSIDKEILEVLFEKTGFDYKPGDQFLIKGQPEATYTVDSTMLDEEYHYFLVYGNGQKIIHNDVYPLFTTGMLIECLSFHHACVLHSFGNGWLLLWDSMISIESKKDELLVSFLWRALVEIEQSGTFFW</sequence>
<proteinExistence type="predicted"/>
<organism evidence="1 2">
    <name type="scientific">Paenibacillus terrae</name>
    <dbReference type="NCBI Taxonomy" id="159743"/>
    <lineage>
        <taxon>Bacteria</taxon>
        <taxon>Bacillati</taxon>
        <taxon>Bacillota</taxon>
        <taxon>Bacilli</taxon>
        <taxon>Bacillales</taxon>
        <taxon>Paenibacillaceae</taxon>
        <taxon>Paenibacillus</taxon>
    </lineage>
</organism>
<dbReference type="Proteomes" id="UP000308114">
    <property type="component" value="Unassembled WGS sequence"/>
</dbReference>
<evidence type="ECO:0000313" key="2">
    <source>
        <dbReference type="Proteomes" id="UP000308114"/>
    </source>
</evidence>
<dbReference type="AlphaFoldDB" id="A0A4U2PXQ4"/>
<reference evidence="1 2" key="1">
    <citation type="submission" date="2018-01" db="EMBL/GenBank/DDBJ databases">
        <title>Bacillales members from the olive rhizosphere are effective biological control agents against Verticillium dahliae.</title>
        <authorList>
            <person name="Gomez-Lama C."/>
            <person name="Legarda G."/>
            <person name="Ruano-Rosa D."/>
            <person name="Pizarro-Tobias P."/>
            <person name="Valverde-Corredor A."/>
            <person name="Niqui J.L."/>
            <person name="Trivino J.C."/>
            <person name="Roca A."/>
            <person name="Mercado-Blanco J."/>
        </authorList>
    </citation>
    <scope>NUCLEOTIDE SEQUENCE [LARGE SCALE GENOMIC DNA]</scope>
    <source>
        <strain evidence="1 2">PIC167</strain>
    </source>
</reference>
<name>A0A4U2PXQ4_9BACL</name>
<comment type="caution">
    <text evidence="1">The sequence shown here is derived from an EMBL/GenBank/DDBJ whole genome shotgun (WGS) entry which is preliminary data.</text>
</comment>
<dbReference type="RefSeq" id="WP_137062326.1">
    <property type="nucleotide sequence ID" value="NZ_PNXQ01000013.1"/>
</dbReference>